<sequence length="310" mass="33435">MKLRNIVLSLILLGSSVSLIAQNSRALPILEINPSARAVGMGGNQLGEAKDMFIYSNPTSFLYGEPVWHVSGSTQIYKSLEDAGRQMFYAAAASVRLGRHGINAGFRYLGGLSIAPDTGKDIKPVDWTVDLTYALRLSDHFSVAVGGSFIQSQIKDTGNAPAFNVSAYYRNSFDMKGVDASFVIGANGANIGPELDYGKGSKVKLPTSCGLGGEFDMNFNDEHHVALSLAGQYYFLPEKASMFTGNVGAEYVYANMLSARAGFVYAEHDHTRLTIGGGFKYKIAHVDAAYEFNPSYFSSATTFVTLGVTF</sequence>
<keyword evidence="4" id="KW-1185">Reference proteome</keyword>
<name>A0A0A2G7V7_9PORP</name>
<dbReference type="STRING" id="28115.HQ47_08090"/>
<keyword evidence="1" id="KW-0732">Signal</keyword>
<evidence type="ECO:0000256" key="1">
    <source>
        <dbReference type="SAM" id="SignalP"/>
    </source>
</evidence>
<dbReference type="Gene3D" id="2.40.160.60">
    <property type="entry name" value="Outer membrane protein transport protein (OMPP1/FadL/TodX)"/>
    <property type="match status" value="1"/>
</dbReference>
<feature type="chain" id="PRO_5001999039" description="Type IX secretion system protein PorV domain-containing protein" evidence="1">
    <location>
        <begin position="21"/>
        <end position="310"/>
    </location>
</feature>
<comment type="caution">
    <text evidence="3">The sequence shown here is derived from an EMBL/GenBank/DDBJ whole genome shotgun (WGS) entry which is preliminary data.</text>
</comment>
<protein>
    <recommendedName>
        <fullName evidence="2">Type IX secretion system protein PorV domain-containing protein</fullName>
    </recommendedName>
</protein>
<dbReference type="NCBIfam" id="NF033709">
    <property type="entry name" value="PorV_fam"/>
    <property type="match status" value="1"/>
</dbReference>
<evidence type="ECO:0000313" key="3">
    <source>
        <dbReference type="EMBL" id="KGN73411.1"/>
    </source>
</evidence>
<dbReference type="RefSeq" id="WP_036851319.1">
    <property type="nucleotide sequence ID" value="NZ_JASBZX010000014.1"/>
</dbReference>
<accession>A0A0A2G7V7</accession>
<evidence type="ECO:0000259" key="2">
    <source>
        <dbReference type="Pfam" id="PF19572"/>
    </source>
</evidence>
<gene>
    <name evidence="3" type="ORF">HQ47_08090</name>
</gene>
<dbReference type="Pfam" id="PF19572">
    <property type="entry name" value="PorV"/>
    <property type="match status" value="1"/>
</dbReference>
<evidence type="ECO:0000313" key="4">
    <source>
        <dbReference type="Proteomes" id="UP000030103"/>
    </source>
</evidence>
<dbReference type="InterPro" id="IPR045741">
    <property type="entry name" value="PorV"/>
</dbReference>
<dbReference type="Proteomes" id="UP000030103">
    <property type="component" value="Unassembled WGS sequence"/>
</dbReference>
<dbReference type="AlphaFoldDB" id="A0A0A2G7V7"/>
<feature type="signal peptide" evidence="1">
    <location>
        <begin position="1"/>
        <end position="20"/>
    </location>
</feature>
<dbReference type="eggNOG" id="COG2067">
    <property type="taxonomic scope" value="Bacteria"/>
</dbReference>
<dbReference type="OrthoDB" id="1013710at2"/>
<proteinExistence type="predicted"/>
<reference evidence="3 4" key="1">
    <citation type="submission" date="2014-09" db="EMBL/GenBank/DDBJ databases">
        <title>Draft Genome Sequence of Porphyromonas macacae COT-192_OH2859.</title>
        <authorList>
            <person name="Wallis C."/>
            <person name="Deusch O."/>
            <person name="O'Flynn C."/>
            <person name="Davis I."/>
            <person name="Horsfall A."/>
            <person name="Kirkwood N."/>
            <person name="Harris S."/>
            <person name="Eisen J.A."/>
            <person name="Coil D.A."/>
            <person name="Darling A.E."/>
            <person name="Jospin G."/>
            <person name="Alexiev A."/>
        </authorList>
    </citation>
    <scope>NUCLEOTIDE SEQUENCE [LARGE SCALE GENOMIC DNA]</scope>
    <source>
        <strain evidence="4">COT-192 OH2859</strain>
    </source>
</reference>
<organism evidence="3 4">
    <name type="scientific">Porphyromonas macacae</name>
    <dbReference type="NCBI Taxonomy" id="28115"/>
    <lineage>
        <taxon>Bacteria</taxon>
        <taxon>Pseudomonadati</taxon>
        <taxon>Bacteroidota</taxon>
        <taxon>Bacteroidia</taxon>
        <taxon>Bacteroidales</taxon>
        <taxon>Porphyromonadaceae</taxon>
        <taxon>Porphyromonas</taxon>
    </lineage>
</organism>
<feature type="domain" description="Type IX secretion system protein PorV" evidence="2">
    <location>
        <begin position="25"/>
        <end position="230"/>
    </location>
</feature>
<dbReference type="EMBL" id="JRFA01000023">
    <property type="protein sequence ID" value="KGN73411.1"/>
    <property type="molecule type" value="Genomic_DNA"/>
</dbReference>